<dbReference type="AlphaFoldDB" id="A0A4R7KQS9"/>
<dbReference type="PANTHER" id="PTHR33434:SF2">
    <property type="entry name" value="FATTY ACID-BINDING PROTEIN TM_1468"/>
    <property type="match status" value="1"/>
</dbReference>
<sequence>MGKVKIFTDSTNDLTPEIISKYDVSVLPLYVNFDDGTYRDGIDMTPEMLYKKVEETGKLPKTASASPADFYNAFKPYIDAGQDIIYIGISSALSSTIQNARIAATEFPEGRIEIVDSMNLSTGIGLLVLKAADYAAEGLGVKEVAERVREKVPKVRTAFVIDTLDYLYKGGRCSALQNFMSGIFKIKPIVKVVDGRMILGQKARGKREHALNTMLNNVLAAKDNIDPDRIIITHAMGENDAEYLKKEIAKNINAREIIITKAGCVIFSHCGPNTVGIIYIEK</sequence>
<dbReference type="EMBL" id="SOAZ01000006">
    <property type="protein sequence ID" value="TDT61591.1"/>
    <property type="molecule type" value="Genomic_DNA"/>
</dbReference>
<evidence type="ECO:0000256" key="1">
    <source>
        <dbReference type="ARBA" id="ARBA00023121"/>
    </source>
</evidence>
<reference evidence="2 3" key="1">
    <citation type="submission" date="2019-03" db="EMBL/GenBank/DDBJ databases">
        <title>Genomic Encyclopedia of Type Strains, Phase IV (KMG-IV): sequencing the most valuable type-strain genomes for metagenomic binning, comparative biology and taxonomic classification.</title>
        <authorList>
            <person name="Goeker M."/>
        </authorList>
    </citation>
    <scope>NUCLEOTIDE SEQUENCE [LARGE SCALE GENOMIC DNA]</scope>
    <source>
        <strain evidence="2 3">DSM 24455</strain>
    </source>
</reference>
<dbReference type="Pfam" id="PF02645">
    <property type="entry name" value="DegV"/>
    <property type="match status" value="1"/>
</dbReference>
<evidence type="ECO:0000313" key="2">
    <source>
        <dbReference type="EMBL" id="TDT61591.1"/>
    </source>
</evidence>
<dbReference type="InterPro" id="IPR003797">
    <property type="entry name" value="DegV"/>
</dbReference>
<dbReference type="InterPro" id="IPR050270">
    <property type="entry name" value="DegV_domain_contain"/>
</dbReference>
<accession>A0A4R7KQS9</accession>
<dbReference type="SUPFAM" id="SSF82549">
    <property type="entry name" value="DAK1/DegV-like"/>
    <property type="match status" value="1"/>
</dbReference>
<keyword evidence="3" id="KW-1185">Reference proteome</keyword>
<dbReference type="InterPro" id="IPR043168">
    <property type="entry name" value="DegV_C"/>
</dbReference>
<proteinExistence type="predicted"/>
<name>A0A4R7KQS9_9CLOT</name>
<dbReference type="Gene3D" id="3.30.1180.10">
    <property type="match status" value="1"/>
</dbReference>
<gene>
    <name evidence="2" type="ORF">EDD71_10675</name>
</gene>
<dbReference type="PROSITE" id="PS51482">
    <property type="entry name" value="DEGV"/>
    <property type="match status" value="1"/>
</dbReference>
<dbReference type="Gene3D" id="3.40.50.10170">
    <property type="match status" value="1"/>
</dbReference>
<organism evidence="2 3">
    <name type="scientific">Fonticella tunisiensis</name>
    <dbReference type="NCBI Taxonomy" id="1096341"/>
    <lineage>
        <taxon>Bacteria</taxon>
        <taxon>Bacillati</taxon>
        <taxon>Bacillota</taxon>
        <taxon>Clostridia</taxon>
        <taxon>Eubacteriales</taxon>
        <taxon>Clostridiaceae</taxon>
        <taxon>Fonticella</taxon>
    </lineage>
</organism>
<dbReference type="NCBIfam" id="TIGR00762">
    <property type="entry name" value="DegV"/>
    <property type="match status" value="1"/>
</dbReference>
<dbReference type="Proteomes" id="UP000295325">
    <property type="component" value="Unassembled WGS sequence"/>
</dbReference>
<comment type="caution">
    <text evidence="2">The sequence shown here is derived from an EMBL/GenBank/DDBJ whole genome shotgun (WGS) entry which is preliminary data.</text>
</comment>
<keyword evidence="1" id="KW-0446">Lipid-binding</keyword>
<dbReference type="GO" id="GO:0008289">
    <property type="term" value="F:lipid binding"/>
    <property type="evidence" value="ECO:0007669"/>
    <property type="project" value="UniProtKB-KW"/>
</dbReference>
<dbReference type="RefSeq" id="WP_133627701.1">
    <property type="nucleotide sequence ID" value="NZ_SOAZ01000006.1"/>
</dbReference>
<dbReference type="PANTHER" id="PTHR33434">
    <property type="entry name" value="DEGV DOMAIN-CONTAINING PROTEIN DR_1986-RELATED"/>
    <property type="match status" value="1"/>
</dbReference>
<protein>
    <submittedName>
        <fullName evidence="2">DegV family protein with EDD domain</fullName>
    </submittedName>
</protein>
<evidence type="ECO:0000313" key="3">
    <source>
        <dbReference type="Proteomes" id="UP000295325"/>
    </source>
</evidence>
<dbReference type="OrthoDB" id="9780216at2"/>